<dbReference type="Pfam" id="PF06637">
    <property type="entry name" value="PV-1"/>
    <property type="match status" value="1"/>
</dbReference>
<dbReference type="AlphaFoldDB" id="A0A218UCF7"/>
<keyword evidence="3" id="KW-0812">Transmembrane</keyword>
<keyword evidence="5" id="KW-1185">Reference proteome</keyword>
<feature type="transmembrane region" description="Helical" evidence="3">
    <location>
        <begin position="26"/>
        <end position="52"/>
    </location>
</feature>
<proteinExistence type="predicted"/>
<evidence type="ECO:0000256" key="3">
    <source>
        <dbReference type="SAM" id="Phobius"/>
    </source>
</evidence>
<gene>
    <name evidence="4" type="primary">PLVAP</name>
    <name evidence="4" type="ORF">RLOC_00014144</name>
</gene>
<evidence type="ECO:0000256" key="2">
    <source>
        <dbReference type="SAM" id="MobiDB-lite"/>
    </source>
</evidence>
<dbReference type="EMBL" id="MUZQ01000448">
    <property type="protein sequence ID" value="OWK51298.1"/>
    <property type="molecule type" value="Genomic_DNA"/>
</dbReference>
<protein>
    <submittedName>
        <fullName evidence="4">Plasmalemma vesicle-associated protein</fullName>
    </submittedName>
</protein>
<dbReference type="InterPro" id="IPR009538">
    <property type="entry name" value="PV-1"/>
</dbReference>
<dbReference type="GO" id="GO:0043114">
    <property type="term" value="P:regulation of vascular permeability"/>
    <property type="evidence" value="ECO:0007669"/>
    <property type="project" value="TreeGrafter"/>
</dbReference>
<keyword evidence="3" id="KW-1133">Transmembrane helix</keyword>
<feature type="coiled-coil region" evidence="1">
    <location>
        <begin position="241"/>
        <end position="342"/>
    </location>
</feature>
<evidence type="ECO:0000313" key="4">
    <source>
        <dbReference type="EMBL" id="OWK51298.1"/>
    </source>
</evidence>
<comment type="caution">
    <text evidence="4">The sequence shown here is derived from an EMBL/GenBank/DDBJ whole genome shotgun (WGS) entry which is preliminary data.</text>
</comment>
<dbReference type="Proteomes" id="UP000197619">
    <property type="component" value="Unassembled WGS sequence"/>
</dbReference>
<evidence type="ECO:0000256" key="1">
    <source>
        <dbReference type="SAM" id="Coils"/>
    </source>
</evidence>
<dbReference type="PANTHER" id="PTHR21687:SF5">
    <property type="entry name" value="PLASMALEMMA VESICLE-ASSOCIATED PROTEIN"/>
    <property type="match status" value="1"/>
</dbReference>
<feature type="region of interest" description="Disordered" evidence="2">
    <location>
        <begin position="167"/>
        <end position="201"/>
    </location>
</feature>
<evidence type="ECO:0000313" key="5">
    <source>
        <dbReference type="Proteomes" id="UP000197619"/>
    </source>
</evidence>
<organism evidence="4 5">
    <name type="scientific">Lonchura striata</name>
    <name type="common">white-rumped munia</name>
    <dbReference type="NCBI Taxonomy" id="40157"/>
    <lineage>
        <taxon>Eukaryota</taxon>
        <taxon>Metazoa</taxon>
        <taxon>Chordata</taxon>
        <taxon>Craniata</taxon>
        <taxon>Vertebrata</taxon>
        <taxon>Euteleostomi</taxon>
        <taxon>Archelosauria</taxon>
        <taxon>Archosauria</taxon>
        <taxon>Dinosauria</taxon>
        <taxon>Saurischia</taxon>
        <taxon>Theropoda</taxon>
        <taxon>Coelurosauria</taxon>
        <taxon>Aves</taxon>
        <taxon>Neognathae</taxon>
        <taxon>Neoaves</taxon>
        <taxon>Telluraves</taxon>
        <taxon>Australaves</taxon>
        <taxon>Passeriformes</taxon>
        <taxon>Passeroidea</taxon>
        <taxon>Estrildidae</taxon>
        <taxon>Estrildinae</taxon>
        <taxon>Lonchura</taxon>
    </lineage>
</organism>
<keyword evidence="3" id="KW-0472">Membrane</keyword>
<sequence>MEKSSFAMAKFGLEPKRAMPKRDCGFYLKYIFLFTSLIQFLIILGLVLFLVYGNAQAGTDSHLRLLEERLQSHYRRVVALDASNANLSRALNATRRDKDRLQGLALKAHRELERCNSSQAARGIPQLQELLFQQVKLVECKVTTTLINTTCNAEKLQLQRQLDQASSSKKTLEDGGRQSQAQLAKATQERDRCQEELQSARTRDELSRMELEVQRHRCGSLQSDLGEKLPRVAELVKQLRCGDAEAELRQIRERVEGLLRRQQERDSQFVWRSSCELSVQQCRLNCSRDLQELRRSLQGLQQRHKDGEEESKRLQAEKDKALKEMEDKRKAAAALAESLREQLGICMGTKMSQQDLPGSRALGSAGHSGSFLSMGTNMELLRSLATLGTMAEMQNPAELQRMLQLVEQHMTTLKNASG</sequence>
<name>A0A218UCF7_9PASE</name>
<accession>A0A218UCF7</accession>
<reference evidence="4 5" key="1">
    <citation type="submission" date="2017-05" db="EMBL/GenBank/DDBJ databases">
        <title>Genome of assembly of the Bengalese finch, Lonchura striata domestica.</title>
        <authorList>
            <person name="Colquitt B.M."/>
            <person name="Brainard M.S."/>
        </authorList>
    </citation>
    <scope>NUCLEOTIDE SEQUENCE [LARGE SCALE GENOMIC DNA]</scope>
    <source>
        <strain evidence="4">White83orange57</strain>
    </source>
</reference>
<dbReference type="PANTHER" id="PTHR21687">
    <property type="entry name" value="PLASMALEMMA VESICLE-ASSOCIATED PROTEIN"/>
    <property type="match status" value="1"/>
</dbReference>
<keyword evidence="1" id="KW-0175">Coiled coil</keyword>
<dbReference type="GO" id="GO:0002693">
    <property type="term" value="P:positive regulation of cellular extravasation"/>
    <property type="evidence" value="ECO:0007669"/>
    <property type="project" value="TreeGrafter"/>
</dbReference>